<dbReference type="EMBL" id="CAJNOQ010006636">
    <property type="protein sequence ID" value="CAF1142308.1"/>
    <property type="molecule type" value="Genomic_DNA"/>
</dbReference>
<evidence type="ECO:0000313" key="4">
    <source>
        <dbReference type="Proteomes" id="UP000663829"/>
    </source>
</evidence>
<comment type="caution">
    <text evidence="2">The sequence shown here is derived from an EMBL/GenBank/DDBJ whole genome shotgun (WGS) entry which is preliminary data.</text>
</comment>
<protein>
    <submittedName>
        <fullName evidence="2">Uncharacterized protein</fullName>
    </submittedName>
</protein>
<gene>
    <name evidence="2" type="ORF">GPM918_LOCUS20751</name>
    <name evidence="3" type="ORF">SRO942_LOCUS20744</name>
</gene>
<dbReference type="Proteomes" id="UP000681722">
    <property type="component" value="Unassembled WGS sequence"/>
</dbReference>
<evidence type="ECO:0000256" key="1">
    <source>
        <dbReference type="SAM" id="MobiDB-lite"/>
    </source>
</evidence>
<evidence type="ECO:0000313" key="2">
    <source>
        <dbReference type="EMBL" id="CAF1142308.1"/>
    </source>
</evidence>
<feature type="region of interest" description="Disordered" evidence="1">
    <location>
        <begin position="13"/>
        <end position="42"/>
    </location>
</feature>
<accession>A0A814S2E4</accession>
<proteinExistence type="predicted"/>
<sequence length="208" mass="24121">MIVQCERYIRSPVVPRPTAPKEEKPIPMPKPGGPTKGPGQPNDVPPIVGHNKNEMNIILSCKQKELFQLEHLVQAGELQYINQTLADISEKLVTDFQHKHKSFSEFIQNCLTPVMYLLKRLQNLDHFMTTLIFKYHPIQQKSIHQSTERTNLSLRMLVHVLFINSDIFLRRIVMSLLSKRNPVPFISPNIENSNKNEQYEFMTIKGYT</sequence>
<dbReference type="EMBL" id="CAJOBC010006634">
    <property type="protein sequence ID" value="CAF3905924.1"/>
    <property type="molecule type" value="Genomic_DNA"/>
</dbReference>
<keyword evidence="4" id="KW-1185">Reference proteome</keyword>
<evidence type="ECO:0000313" key="3">
    <source>
        <dbReference type="EMBL" id="CAF3905924.1"/>
    </source>
</evidence>
<dbReference type="AlphaFoldDB" id="A0A814S2E4"/>
<dbReference type="Proteomes" id="UP000663829">
    <property type="component" value="Unassembled WGS sequence"/>
</dbReference>
<name>A0A814S2E4_9BILA</name>
<reference evidence="2" key="1">
    <citation type="submission" date="2021-02" db="EMBL/GenBank/DDBJ databases">
        <authorList>
            <person name="Nowell W R."/>
        </authorList>
    </citation>
    <scope>NUCLEOTIDE SEQUENCE</scope>
</reference>
<organism evidence="2 4">
    <name type="scientific">Didymodactylos carnosus</name>
    <dbReference type="NCBI Taxonomy" id="1234261"/>
    <lineage>
        <taxon>Eukaryota</taxon>
        <taxon>Metazoa</taxon>
        <taxon>Spiralia</taxon>
        <taxon>Gnathifera</taxon>
        <taxon>Rotifera</taxon>
        <taxon>Eurotatoria</taxon>
        <taxon>Bdelloidea</taxon>
        <taxon>Philodinida</taxon>
        <taxon>Philodinidae</taxon>
        <taxon>Didymodactylos</taxon>
    </lineage>
</organism>